<evidence type="ECO:0000313" key="3">
    <source>
        <dbReference type="Proteomes" id="UP000614601"/>
    </source>
</evidence>
<evidence type="ECO:0000256" key="1">
    <source>
        <dbReference type="SAM" id="Phobius"/>
    </source>
</evidence>
<name>A0A811JRP9_9BILA</name>
<accession>A0A811JRP9</accession>
<evidence type="ECO:0000313" key="2">
    <source>
        <dbReference type="EMBL" id="CAD5206104.1"/>
    </source>
</evidence>
<dbReference type="AlphaFoldDB" id="A0A811JRP9"/>
<feature type="transmembrane region" description="Helical" evidence="1">
    <location>
        <begin position="20"/>
        <end position="41"/>
    </location>
</feature>
<organism evidence="2 3">
    <name type="scientific">Bursaphelenchus okinawaensis</name>
    <dbReference type="NCBI Taxonomy" id="465554"/>
    <lineage>
        <taxon>Eukaryota</taxon>
        <taxon>Metazoa</taxon>
        <taxon>Ecdysozoa</taxon>
        <taxon>Nematoda</taxon>
        <taxon>Chromadorea</taxon>
        <taxon>Rhabditida</taxon>
        <taxon>Tylenchina</taxon>
        <taxon>Tylenchomorpha</taxon>
        <taxon>Aphelenchoidea</taxon>
        <taxon>Aphelenchoididae</taxon>
        <taxon>Bursaphelenchus</taxon>
    </lineage>
</organism>
<comment type="caution">
    <text evidence="2">The sequence shown here is derived from an EMBL/GenBank/DDBJ whole genome shotgun (WGS) entry which is preliminary data.</text>
</comment>
<protein>
    <recommendedName>
        <fullName evidence="4">Innexin</fullName>
    </recommendedName>
</protein>
<gene>
    <name evidence="2" type="ORF">BOKJ2_LOCUS788</name>
</gene>
<dbReference type="EMBL" id="CAJFCW020000001">
    <property type="protein sequence ID" value="CAG9080519.1"/>
    <property type="molecule type" value="Genomic_DNA"/>
</dbReference>
<keyword evidence="1" id="KW-1133">Transmembrane helix</keyword>
<dbReference type="Proteomes" id="UP000614601">
    <property type="component" value="Unassembled WGS sequence"/>
</dbReference>
<keyword evidence="1" id="KW-0472">Membrane</keyword>
<proteinExistence type="predicted"/>
<keyword evidence="3" id="KW-1185">Reference proteome</keyword>
<keyword evidence="1" id="KW-0812">Transmembrane</keyword>
<sequence length="331" mass="38591">MDDDFDLLKVNRTKPFVETYTTWFKLTLRYGFVIVFVAIWYRGYGGFNCSVDYPNICHGATIYQKSSQNTLERVNISIYGYEYKPLLYMTLVFLFFDFIEDGIAKVLANKSHRFVHFFNKLLTSQDLVYFLEVYGKTYKPSFCNARWPFHLLLSVFVMTSYVAALAVTSYSFTRRWNYDQLGVVYKWFISGSEASGFFDSKVRCISTLLVVNHHHQCIYMDVEFTVILYQFLLIACFLGIILSLSSTLYLLYLIIKSCFGKAFFLGITDPEAKTILSSDHFNWLSMDLRYIVYNLDVHSQEVVIQTCRDLVEKRTVDNTQDECTKVLLGIV</sequence>
<evidence type="ECO:0008006" key="4">
    <source>
        <dbReference type="Google" id="ProtNLM"/>
    </source>
</evidence>
<feature type="transmembrane region" description="Helical" evidence="1">
    <location>
        <begin position="228"/>
        <end position="255"/>
    </location>
</feature>
<reference evidence="2" key="1">
    <citation type="submission" date="2020-09" db="EMBL/GenBank/DDBJ databases">
        <authorList>
            <person name="Kikuchi T."/>
        </authorList>
    </citation>
    <scope>NUCLEOTIDE SEQUENCE</scope>
    <source>
        <strain evidence="2">SH1</strain>
    </source>
</reference>
<feature type="transmembrane region" description="Helical" evidence="1">
    <location>
        <begin position="149"/>
        <end position="172"/>
    </location>
</feature>
<dbReference type="Proteomes" id="UP000783686">
    <property type="component" value="Unassembled WGS sequence"/>
</dbReference>
<dbReference type="EMBL" id="CAJFDH010000001">
    <property type="protein sequence ID" value="CAD5206104.1"/>
    <property type="molecule type" value="Genomic_DNA"/>
</dbReference>